<dbReference type="SFLD" id="SFLDS00001">
    <property type="entry name" value="Enolase"/>
    <property type="match status" value="1"/>
</dbReference>
<protein>
    <submittedName>
        <fullName evidence="5">Mandelate racemase</fullName>
    </submittedName>
</protein>
<dbReference type="InterPro" id="IPR036849">
    <property type="entry name" value="Enolase-like_C_sf"/>
</dbReference>
<dbReference type="Pfam" id="PF13378">
    <property type="entry name" value="MR_MLE_C"/>
    <property type="match status" value="1"/>
</dbReference>
<dbReference type="Proteomes" id="UP001064087">
    <property type="component" value="Chromosome"/>
</dbReference>
<dbReference type="Gene3D" id="3.30.390.10">
    <property type="entry name" value="Enolase-like, N-terminal domain"/>
    <property type="match status" value="1"/>
</dbReference>
<proteinExistence type="predicted"/>
<evidence type="ECO:0000313" key="5">
    <source>
        <dbReference type="EMBL" id="UXX83164.1"/>
    </source>
</evidence>
<evidence type="ECO:0000256" key="3">
    <source>
        <dbReference type="ARBA" id="ARBA00022842"/>
    </source>
</evidence>
<keyword evidence="2" id="KW-0479">Metal-binding</keyword>
<evidence type="ECO:0000256" key="2">
    <source>
        <dbReference type="ARBA" id="ARBA00022723"/>
    </source>
</evidence>
<comment type="cofactor">
    <cofactor evidence="1">
        <name>Mg(2+)</name>
        <dbReference type="ChEBI" id="CHEBI:18420"/>
    </cofactor>
</comment>
<reference evidence="5" key="1">
    <citation type="submission" date="2022-10" db="EMBL/GenBank/DDBJ databases">
        <title>Roseovarius pelagicus sp. nov., isolated from Arctic seawater.</title>
        <authorList>
            <person name="Hong Y.W."/>
            <person name="Hwang C.Y."/>
        </authorList>
    </citation>
    <scope>NUCLEOTIDE SEQUENCE</scope>
    <source>
        <strain evidence="5">HL-MP18</strain>
    </source>
</reference>
<dbReference type="Gene3D" id="3.20.20.120">
    <property type="entry name" value="Enolase-like C-terminal domain"/>
    <property type="match status" value="1"/>
</dbReference>
<keyword evidence="6" id="KW-1185">Reference proteome</keyword>
<dbReference type="RefSeq" id="WP_263047856.1">
    <property type="nucleotide sequence ID" value="NZ_CP106738.1"/>
</dbReference>
<dbReference type="InterPro" id="IPR013342">
    <property type="entry name" value="Mandelate_racemase_C"/>
</dbReference>
<gene>
    <name evidence="5" type="ORF">N7U68_19155</name>
</gene>
<dbReference type="SUPFAM" id="SSF51604">
    <property type="entry name" value="Enolase C-terminal domain-like"/>
    <property type="match status" value="1"/>
</dbReference>
<evidence type="ECO:0000259" key="4">
    <source>
        <dbReference type="SMART" id="SM00922"/>
    </source>
</evidence>
<dbReference type="SMART" id="SM00922">
    <property type="entry name" value="MR_MLE"/>
    <property type="match status" value="1"/>
</dbReference>
<dbReference type="SUPFAM" id="SSF54826">
    <property type="entry name" value="Enolase N-terminal domain-like"/>
    <property type="match status" value="1"/>
</dbReference>
<dbReference type="SFLD" id="SFLDG00179">
    <property type="entry name" value="mandelate_racemase"/>
    <property type="match status" value="1"/>
</dbReference>
<evidence type="ECO:0000256" key="1">
    <source>
        <dbReference type="ARBA" id="ARBA00001946"/>
    </source>
</evidence>
<accession>A0ABY6DAZ7</accession>
<dbReference type="InterPro" id="IPR046945">
    <property type="entry name" value="RHMD-like"/>
</dbReference>
<dbReference type="PANTHER" id="PTHR13794:SF58">
    <property type="entry name" value="MITOCHONDRIAL ENOLASE SUPERFAMILY MEMBER 1"/>
    <property type="match status" value="1"/>
</dbReference>
<feature type="domain" description="Mandelate racemase/muconate lactonizing enzyme C-terminal" evidence="4">
    <location>
        <begin position="162"/>
        <end position="262"/>
    </location>
</feature>
<dbReference type="EMBL" id="CP106738">
    <property type="protein sequence ID" value="UXX83164.1"/>
    <property type="molecule type" value="Genomic_DNA"/>
</dbReference>
<evidence type="ECO:0000313" key="6">
    <source>
        <dbReference type="Proteomes" id="UP001064087"/>
    </source>
</evidence>
<keyword evidence="3" id="KW-0460">Magnesium</keyword>
<dbReference type="InterPro" id="IPR034611">
    <property type="entry name" value="D-tartrate_dehydratase"/>
</dbReference>
<sequence>MKILDIVTQSVKLEGAISNAVVSFDDHDVSLVAVISDVVRDGKPVVGIGFNSIGRYAQRGILMDRIRPRILGAPPTSLLNENETAFDPAKVFAVAMKNEKPGGHGDRASAVGALELAFWDLNAKLQQCPAYVLIAEAAGRPVDDTRVPVYAAGGYYYPDGASRTLRDELQSYLDLGFDAFKIKIGGASEADDMTRIDEALTLCADGSRLAVDANGRFSLPQGLAFGQRIEPYSLRWYEEIGDPLDFAMNQAMAHWYDGAIATGENLFSYQDVRNLLNFGGMRAGWDIFQMDAGLSYGLTEYLRIIDLLERNGFSRKQVFPHGGHLINLHIVAGMGLGGCEAYPGVFKPFGGYPASCPVVEGTVRPSDAPGFGLEEKPDIAAAIGALLT</sequence>
<dbReference type="PANTHER" id="PTHR13794">
    <property type="entry name" value="ENOLASE SUPERFAMILY, MANDELATE RACEMASE"/>
    <property type="match status" value="1"/>
</dbReference>
<dbReference type="SFLD" id="SFLDF00118">
    <property type="entry name" value="D-tartrate_dehydratase"/>
    <property type="match status" value="1"/>
</dbReference>
<organism evidence="5 6">
    <name type="scientific">Roseovarius pelagicus</name>
    <dbReference type="NCBI Taxonomy" id="2980108"/>
    <lineage>
        <taxon>Bacteria</taxon>
        <taxon>Pseudomonadati</taxon>
        <taxon>Pseudomonadota</taxon>
        <taxon>Alphaproteobacteria</taxon>
        <taxon>Rhodobacterales</taxon>
        <taxon>Roseobacteraceae</taxon>
        <taxon>Roseovarius</taxon>
    </lineage>
</organism>
<name>A0ABY6DAZ7_9RHOB</name>
<dbReference type="InterPro" id="IPR029017">
    <property type="entry name" value="Enolase-like_N"/>
</dbReference>
<dbReference type="InterPro" id="IPR029065">
    <property type="entry name" value="Enolase_C-like"/>
</dbReference>